<dbReference type="InterPro" id="IPR036953">
    <property type="entry name" value="GreA/GreB_C_sf"/>
</dbReference>
<dbReference type="GO" id="GO:0032784">
    <property type="term" value="P:regulation of DNA-templated transcription elongation"/>
    <property type="evidence" value="ECO:0007669"/>
    <property type="project" value="InterPro"/>
</dbReference>
<dbReference type="SUPFAM" id="SSF54534">
    <property type="entry name" value="FKBP-like"/>
    <property type="match status" value="1"/>
</dbReference>
<feature type="compositionally biased region" description="Basic and acidic residues" evidence="1">
    <location>
        <begin position="1"/>
        <end position="10"/>
    </location>
</feature>
<dbReference type="RefSeq" id="WP_108854746.1">
    <property type="nucleotide sequence ID" value="NZ_OMOQ01000004.1"/>
</dbReference>
<evidence type="ECO:0000313" key="4">
    <source>
        <dbReference type="Proteomes" id="UP000244924"/>
    </source>
</evidence>
<dbReference type="FunFam" id="3.10.50.30:FF:000001">
    <property type="entry name" value="Transcription elongation factor GreA"/>
    <property type="match status" value="1"/>
</dbReference>
<dbReference type="Proteomes" id="UP000244924">
    <property type="component" value="Unassembled WGS sequence"/>
</dbReference>
<evidence type="ECO:0000256" key="1">
    <source>
        <dbReference type="SAM" id="MobiDB-lite"/>
    </source>
</evidence>
<dbReference type="GO" id="GO:0003746">
    <property type="term" value="F:translation elongation factor activity"/>
    <property type="evidence" value="ECO:0007669"/>
    <property type="project" value="UniProtKB-KW"/>
</dbReference>
<dbReference type="GO" id="GO:0003677">
    <property type="term" value="F:DNA binding"/>
    <property type="evidence" value="ECO:0007669"/>
    <property type="project" value="InterPro"/>
</dbReference>
<dbReference type="InterPro" id="IPR023459">
    <property type="entry name" value="Tscrpt_elong_fac_GreA/B_fam"/>
</dbReference>
<dbReference type="GO" id="GO:0070063">
    <property type="term" value="F:RNA polymerase binding"/>
    <property type="evidence" value="ECO:0007669"/>
    <property type="project" value="InterPro"/>
</dbReference>
<dbReference type="GO" id="GO:0006354">
    <property type="term" value="P:DNA-templated transcription elongation"/>
    <property type="evidence" value="ECO:0007669"/>
    <property type="project" value="TreeGrafter"/>
</dbReference>
<reference evidence="3 4" key="1">
    <citation type="submission" date="2018-03" db="EMBL/GenBank/DDBJ databases">
        <authorList>
            <person name="Keele B.F."/>
        </authorList>
    </citation>
    <scope>NUCLEOTIDE SEQUENCE [LARGE SCALE GENOMIC DNA]</scope>
    <source>
        <strain evidence="3 4">CECT 8626</strain>
    </source>
</reference>
<accession>A0A2R8BN39</accession>
<feature type="region of interest" description="Disordered" evidence="1">
    <location>
        <begin position="1"/>
        <end position="25"/>
    </location>
</feature>
<dbReference type="Gene3D" id="3.10.50.30">
    <property type="entry name" value="Transcription elongation factor, GreA/GreB, C-terminal domain"/>
    <property type="match status" value="1"/>
</dbReference>
<keyword evidence="3" id="KW-0648">Protein biosynthesis</keyword>
<keyword evidence="4" id="KW-1185">Reference proteome</keyword>
<keyword evidence="3" id="KW-0251">Elongation factor</keyword>
<evidence type="ECO:0000259" key="2">
    <source>
        <dbReference type="Pfam" id="PF01272"/>
    </source>
</evidence>
<gene>
    <name evidence="3" type="primary">greA_2</name>
    <name evidence="3" type="ORF">DEA8626_03776</name>
</gene>
<evidence type="ECO:0000313" key="3">
    <source>
        <dbReference type="EMBL" id="SPH24738.1"/>
    </source>
</evidence>
<dbReference type="EMBL" id="OMOQ01000004">
    <property type="protein sequence ID" value="SPH24738.1"/>
    <property type="molecule type" value="Genomic_DNA"/>
</dbReference>
<dbReference type="Pfam" id="PF01272">
    <property type="entry name" value="GreA_GreB"/>
    <property type="match status" value="1"/>
</dbReference>
<protein>
    <submittedName>
        <fullName evidence="3">Transcription elongation factor GreA</fullName>
    </submittedName>
</protein>
<feature type="domain" description="Transcription elongation factor GreA/GreB C-terminal" evidence="2">
    <location>
        <begin position="87"/>
        <end position="162"/>
    </location>
</feature>
<proteinExistence type="predicted"/>
<sequence>MSRAFVKEDGPDNEPLPDLPISPHPNYVTPRGLRALRDRLAAVQTDLARLKVRADRLDLLPERAAERDIRYLEARLRSAILIDPANQPAGEVAFGARVTVADVAGSETTYEITGEDEADAALGRIAPYSPLARALLGARIGDRVEWARPSGRMELEILAIDYPRDDGRTA</sequence>
<dbReference type="OrthoDB" id="9808774at2"/>
<dbReference type="PANTHER" id="PTHR30437">
    <property type="entry name" value="TRANSCRIPTION ELONGATION FACTOR GREA"/>
    <property type="match status" value="1"/>
</dbReference>
<dbReference type="AlphaFoldDB" id="A0A2R8BN39"/>
<dbReference type="PANTHER" id="PTHR30437:SF6">
    <property type="entry name" value="TRANSCRIPTION ELONGATION FACTOR GREB"/>
    <property type="match status" value="1"/>
</dbReference>
<name>A0A2R8BN39_9RHOB</name>
<organism evidence="3 4">
    <name type="scientific">Albidovulum aquaemixtae</name>
    <dbReference type="NCBI Taxonomy" id="1542388"/>
    <lineage>
        <taxon>Bacteria</taxon>
        <taxon>Pseudomonadati</taxon>
        <taxon>Pseudomonadota</taxon>
        <taxon>Alphaproteobacteria</taxon>
        <taxon>Rhodobacterales</taxon>
        <taxon>Paracoccaceae</taxon>
        <taxon>Albidovulum</taxon>
    </lineage>
</organism>
<dbReference type="InterPro" id="IPR001437">
    <property type="entry name" value="Tscrpt_elong_fac_GreA/B_C"/>
</dbReference>